<keyword evidence="5" id="KW-1185">Reference proteome</keyword>
<evidence type="ECO:0000256" key="2">
    <source>
        <dbReference type="SAM" id="SignalP"/>
    </source>
</evidence>
<dbReference type="Proteomes" id="UP001163115">
    <property type="component" value="Chromosome"/>
</dbReference>
<proteinExistence type="inferred from homology"/>
<dbReference type="PANTHER" id="PTHR30535">
    <property type="entry name" value="VITAMIN B12-BINDING PROTEIN"/>
    <property type="match status" value="1"/>
</dbReference>
<evidence type="ECO:0000256" key="1">
    <source>
        <dbReference type="ARBA" id="ARBA00008814"/>
    </source>
</evidence>
<dbReference type="PROSITE" id="PS50983">
    <property type="entry name" value="FE_B12_PBP"/>
    <property type="match status" value="1"/>
</dbReference>
<dbReference type="RefSeq" id="WP_268116609.1">
    <property type="nucleotide sequence ID" value="NZ_CP113524.1"/>
</dbReference>
<accession>A0ABY7AI29</accession>
<name>A0ABY7AI29_9FIRM</name>
<feature type="chain" id="PRO_5045701124" evidence="2">
    <location>
        <begin position="22"/>
        <end position="314"/>
    </location>
</feature>
<feature type="signal peptide" evidence="2">
    <location>
        <begin position="1"/>
        <end position="21"/>
    </location>
</feature>
<feature type="domain" description="Fe/B12 periplasmic-binding" evidence="3">
    <location>
        <begin position="53"/>
        <end position="313"/>
    </location>
</feature>
<keyword evidence="2" id="KW-0732">Signal</keyword>
<dbReference type="EMBL" id="CP113524">
    <property type="protein sequence ID" value="WAJ26029.1"/>
    <property type="molecule type" value="Genomic_DNA"/>
</dbReference>
<dbReference type="InterPro" id="IPR002491">
    <property type="entry name" value="ABC_transptr_periplasmic_BD"/>
</dbReference>
<evidence type="ECO:0000259" key="3">
    <source>
        <dbReference type="PROSITE" id="PS50983"/>
    </source>
</evidence>
<organism evidence="4 5">
    <name type="scientific">Lacrimispora xylanolytica</name>
    <dbReference type="NCBI Taxonomy" id="29375"/>
    <lineage>
        <taxon>Bacteria</taxon>
        <taxon>Bacillati</taxon>
        <taxon>Bacillota</taxon>
        <taxon>Clostridia</taxon>
        <taxon>Lachnospirales</taxon>
        <taxon>Lachnospiraceae</taxon>
        <taxon>Lacrimispora</taxon>
    </lineage>
</organism>
<sequence>MKYKYIIAATLCMLIAGLVNGCGHKSEEPAPTLEGYRFADALGQEVTVRNPKRVVALMGSFAETWLNAGGELVGVTDDAFEERGLSLPKDMVTVGTYNSPNLEKIMECSPDLVILSSETKEHVALKDTLNQAGITTAYFQVTYFEDYLDMLKTCTDITGRKDLYEKNGVEIKQKIGSILSKKSSLPSPSILFLVTYSGGAIVKNSQCMTGKMLKDLGCNNIADKNKSLLKEFSMESIIQEDPDYIFVVPMGNSDELADKNRKETVEKNPAWNGLRAVKNNHYIILPKEMFLYKPDAKWGESYEYLSNILSGEKK</sequence>
<dbReference type="PANTHER" id="PTHR30535:SF34">
    <property type="entry name" value="MOLYBDATE-BINDING PROTEIN MOLA"/>
    <property type="match status" value="1"/>
</dbReference>
<dbReference type="Gene3D" id="3.40.50.1980">
    <property type="entry name" value="Nitrogenase molybdenum iron protein domain"/>
    <property type="match status" value="2"/>
</dbReference>
<dbReference type="SUPFAM" id="SSF53807">
    <property type="entry name" value="Helical backbone' metal receptor"/>
    <property type="match status" value="1"/>
</dbReference>
<gene>
    <name evidence="4" type="ORF">OW255_13220</name>
</gene>
<dbReference type="InterPro" id="IPR050902">
    <property type="entry name" value="ABC_Transporter_SBP"/>
</dbReference>
<protein>
    <submittedName>
        <fullName evidence="4">ABC transporter substrate-binding protein</fullName>
    </submittedName>
</protein>
<reference evidence="4" key="1">
    <citation type="submission" date="2022-11" db="EMBL/GenBank/DDBJ databases">
        <title>Lacrimispora xylanolytica sy1, complete genome.</title>
        <authorList>
            <person name="Choi S."/>
        </authorList>
    </citation>
    <scope>NUCLEOTIDE SEQUENCE</scope>
    <source>
        <strain evidence="4">Sy1</strain>
    </source>
</reference>
<evidence type="ECO:0000313" key="4">
    <source>
        <dbReference type="EMBL" id="WAJ26029.1"/>
    </source>
</evidence>
<comment type="similarity">
    <text evidence="1">Belongs to the bacterial solute-binding protein 8 family.</text>
</comment>
<evidence type="ECO:0000313" key="5">
    <source>
        <dbReference type="Proteomes" id="UP001163115"/>
    </source>
</evidence>
<dbReference type="Pfam" id="PF01497">
    <property type="entry name" value="Peripla_BP_2"/>
    <property type="match status" value="1"/>
</dbReference>